<dbReference type="Gene3D" id="2.60.120.260">
    <property type="entry name" value="Galactose-binding domain-like"/>
    <property type="match status" value="1"/>
</dbReference>
<dbReference type="Pfam" id="PF06588">
    <property type="entry name" value="Muskelin_N"/>
    <property type="match status" value="1"/>
</dbReference>
<dbReference type="InterPro" id="IPR006595">
    <property type="entry name" value="CTLH_C"/>
</dbReference>
<proteinExistence type="predicted"/>
<keyword evidence="1" id="KW-0880">Kelch repeat</keyword>
<dbReference type="InterPro" id="IPR006652">
    <property type="entry name" value="Kelch_1"/>
</dbReference>
<dbReference type="PROSITE" id="PS50896">
    <property type="entry name" value="LISH"/>
    <property type="match status" value="1"/>
</dbReference>
<evidence type="ECO:0000313" key="5">
    <source>
        <dbReference type="RefSeq" id="XP_070643414.1"/>
    </source>
</evidence>
<evidence type="ECO:0000259" key="3">
    <source>
        <dbReference type="PROSITE" id="PS50897"/>
    </source>
</evidence>
<dbReference type="SMART" id="SM00667">
    <property type="entry name" value="LisH"/>
    <property type="match status" value="1"/>
</dbReference>
<dbReference type="Gene3D" id="2.120.10.80">
    <property type="entry name" value="Kelch-type beta propeller"/>
    <property type="match status" value="1"/>
</dbReference>
<dbReference type="SUPFAM" id="SSF117281">
    <property type="entry name" value="Kelch motif"/>
    <property type="match status" value="1"/>
</dbReference>
<dbReference type="SUPFAM" id="SSF49785">
    <property type="entry name" value="Galactose-binding domain-like"/>
    <property type="match status" value="1"/>
</dbReference>
<dbReference type="GeneID" id="109557948"/>
<accession>A0ABM4S6J3</accession>
<dbReference type="Proteomes" id="UP001652663">
    <property type="component" value="Chromosome 4"/>
</dbReference>
<dbReference type="InterPro" id="IPR006594">
    <property type="entry name" value="LisH"/>
</dbReference>
<dbReference type="InterPro" id="IPR015915">
    <property type="entry name" value="Kelch-typ_b-propeller"/>
</dbReference>
<dbReference type="RefSeq" id="XP_070643414.1">
    <property type="nucleotide sequence ID" value="XM_070787313.1"/>
</dbReference>
<reference evidence="5" key="1">
    <citation type="submission" date="2025-08" db="UniProtKB">
        <authorList>
            <consortium name="RefSeq"/>
        </authorList>
    </citation>
    <scope>IDENTIFICATION</scope>
    <source>
        <tissue evidence="5">Blood</tissue>
    </source>
</reference>
<keyword evidence="2" id="KW-0677">Repeat</keyword>
<name>A0ABM4S6J3_BOSIN</name>
<dbReference type="PROSITE" id="PS50897">
    <property type="entry name" value="CTLH"/>
    <property type="match status" value="1"/>
</dbReference>
<dbReference type="PANTHER" id="PTHR15526">
    <property type="entry name" value="MUSKELIN"/>
    <property type="match status" value="1"/>
</dbReference>
<dbReference type="PANTHER" id="PTHR15526:SF5">
    <property type="entry name" value="MUSKELIN"/>
    <property type="match status" value="1"/>
</dbReference>
<dbReference type="InterPro" id="IPR008979">
    <property type="entry name" value="Galactose-bd-like_sf"/>
</dbReference>
<dbReference type="InterPro" id="IPR052456">
    <property type="entry name" value="CTLH_complex_component"/>
</dbReference>
<dbReference type="Pfam" id="PF24681">
    <property type="entry name" value="Kelch_KLHDC2_KLHL20_DRC7"/>
    <property type="match status" value="1"/>
</dbReference>
<dbReference type="InterPro" id="IPR010565">
    <property type="entry name" value="Muskelin_N"/>
</dbReference>
<feature type="domain" description="CTLH" evidence="3">
    <location>
        <begin position="209"/>
        <end position="261"/>
    </location>
</feature>
<keyword evidence="4" id="KW-1185">Reference proteome</keyword>
<evidence type="ECO:0000313" key="4">
    <source>
        <dbReference type="Proteomes" id="UP001652663"/>
    </source>
</evidence>
<organism evidence="4 5">
    <name type="scientific">Bos indicus</name>
    <name type="common">Zebu</name>
    <dbReference type="NCBI Taxonomy" id="9915"/>
    <lineage>
        <taxon>Eukaryota</taxon>
        <taxon>Metazoa</taxon>
        <taxon>Chordata</taxon>
        <taxon>Craniata</taxon>
        <taxon>Vertebrata</taxon>
        <taxon>Euteleostomi</taxon>
        <taxon>Mammalia</taxon>
        <taxon>Eutheria</taxon>
        <taxon>Laurasiatheria</taxon>
        <taxon>Artiodactyla</taxon>
        <taxon>Ruminantia</taxon>
        <taxon>Pecora</taxon>
        <taxon>Bovidae</taxon>
        <taxon>Bovinae</taxon>
        <taxon>Bos</taxon>
    </lineage>
</organism>
<sequence>MGIGISVGTVCWLNFKLPDSFLDTLPIYLALALLRWNILVDKPNDQSSRWSSESNYPPQYLILKLERPAIVQNITFGKYEKTHVCNLKKFKVFGGMNEENMTELLSSGLKNDYNKETFTLKHKIDEQMFPCRFIKIVPLLSWGPSFNFSIWYVELSGIDDPDVVQPCLNWYSKYREQEAIRLCLKHFRQHNYTEAFESLQKKTKIALEHPMLTDLHDKLVLKGDFDACEELIEKAVNDGLFNQYISQQEYKPRWSQIIPKSTKGDGEDNRPGMRGGHQMVIDVQTETVYLFGGWDGTQDLADFWAYSVKENQWTCISRDTEKENGPSARSCHKMCIDIQRRQIYTLGRYLDSSVRNSKSLKSDFYRYDIDTNTWMLLSEDTAADGGPKLVFDHQMCMDSEKHMIYTFGGRILTCNGSVDDSRASEPQFSGLFAFNCQCQTWKLLREDSCNAGPEDIQSRIGHCMLFHSKNRCLYVFGGQRSKTYLNDFFSYDVDSDHVDIISDGTKKDSGMEYIMRNAGLEEAQAGIKIAGRNINNLSYADDTTLMAESEEELKSLLMKVKVESEQVGLKLNILKTKIMVSGPITSWEIDGETVETVSDFSFGGSKIPTDGDCSHEIKRHLLLGRKVMINLDGIFKSRDISLPTKVCLVKALVFPLVMYGYESWTVKKAEC</sequence>
<protein>
    <submittedName>
        <fullName evidence="5">Muskelin isoform X5</fullName>
    </submittedName>
</protein>
<evidence type="ECO:0000256" key="2">
    <source>
        <dbReference type="ARBA" id="ARBA00022737"/>
    </source>
</evidence>
<gene>
    <name evidence="5" type="primary">MKLN1</name>
</gene>
<evidence type="ECO:0000256" key="1">
    <source>
        <dbReference type="ARBA" id="ARBA00022441"/>
    </source>
</evidence>
<dbReference type="Pfam" id="PF01344">
    <property type="entry name" value="Kelch_1"/>
    <property type="match status" value="1"/>
</dbReference>